<protein>
    <submittedName>
        <fullName evidence="1">Uncharacterized protein</fullName>
    </submittedName>
</protein>
<evidence type="ECO:0000313" key="1">
    <source>
        <dbReference type="EMBL" id="RJO60086.1"/>
    </source>
</evidence>
<dbReference type="Proteomes" id="UP000285655">
    <property type="component" value="Unassembled WGS sequence"/>
</dbReference>
<evidence type="ECO:0000313" key="2">
    <source>
        <dbReference type="Proteomes" id="UP000285655"/>
    </source>
</evidence>
<comment type="caution">
    <text evidence="1">The sequence shown here is derived from an EMBL/GenBank/DDBJ whole genome shotgun (WGS) entry which is preliminary data.</text>
</comment>
<dbReference type="AlphaFoldDB" id="A0A419DAE0"/>
<proteinExistence type="predicted"/>
<dbReference type="EMBL" id="QZJW01000055">
    <property type="protein sequence ID" value="RJO60086.1"/>
    <property type="molecule type" value="Genomic_DNA"/>
</dbReference>
<reference evidence="1 2" key="1">
    <citation type="journal article" date="2017" name="ISME J.">
        <title>Energy and carbon metabolisms in a deep terrestrial subsurface fluid microbial community.</title>
        <authorList>
            <person name="Momper L."/>
            <person name="Jungbluth S.P."/>
            <person name="Lee M.D."/>
            <person name="Amend J.P."/>
        </authorList>
    </citation>
    <scope>NUCLEOTIDE SEQUENCE [LARGE SCALE GENOMIC DNA]</scope>
    <source>
        <strain evidence="1">SURF_29</strain>
    </source>
</reference>
<accession>A0A419DAE0</accession>
<name>A0A419DAE0_9BACT</name>
<sequence>MGNVSAAMIKELGDIFGFDPDPTKIVSERGRILGEGFSCRCDGDTNGCPNKQVCMNGYLAMSGCFKVGNIDPESRALLKAWHAVSCDCKGIPKLQGSALAIVKAGSEIYAAA</sequence>
<organism evidence="1 2">
    <name type="scientific">candidate division WS5 bacterium</name>
    <dbReference type="NCBI Taxonomy" id="2093353"/>
    <lineage>
        <taxon>Bacteria</taxon>
        <taxon>candidate division WS5</taxon>
    </lineage>
</organism>
<gene>
    <name evidence="1" type="ORF">C4544_07020</name>
</gene>